<dbReference type="PANTHER" id="PTHR37030">
    <property type="entry name" value="NUCLEOTIDYLTRANSFERASE"/>
    <property type="match status" value="1"/>
</dbReference>
<evidence type="ECO:0000259" key="1">
    <source>
        <dbReference type="Pfam" id="PF18765"/>
    </source>
</evidence>
<evidence type="ECO:0000313" key="2">
    <source>
        <dbReference type="EMBL" id="GAA4308702.1"/>
    </source>
</evidence>
<comment type="caution">
    <text evidence="2">The sequence shown here is derived from an EMBL/GenBank/DDBJ whole genome shotgun (WGS) entry which is preliminary data.</text>
</comment>
<dbReference type="EMBL" id="BAABFN010000002">
    <property type="protein sequence ID" value="GAA4308702.1"/>
    <property type="molecule type" value="Genomic_DNA"/>
</dbReference>
<dbReference type="SUPFAM" id="SSF81301">
    <property type="entry name" value="Nucleotidyltransferase"/>
    <property type="match status" value="1"/>
</dbReference>
<dbReference type="Pfam" id="PF18765">
    <property type="entry name" value="Polbeta"/>
    <property type="match status" value="1"/>
</dbReference>
<proteinExistence type="predicted"/>
<dbReference type="CDD" id="cd05403">
    <property type="entry name" value="NT_KNTase_like"/>
    <property type="match status" value="1"/>
</dbReference>
<organism evidence="2 3">
    <name type="scientific">Compostibacter hankyongensis</name>
    <dbReference type="NCBI Taxonomy" id="1007089"/>
    <lineage>
        <taxon>Bacteria</taxon>
        <taxon>Pseudomonadati</taxon>
        <taxon>Bacteroidota</taxon>
        <taxon>Chitinophagia</taxon>
        <taxon>Chitinophagales</taxon>
        <taxon>Chitinophagaceae</taxon>
        <taxon>Compostibacter</taxon>
    </lineage>
</organism>
<dbReference type="Proteomes" id="UP001501207">
    <property type="component" value="Unassembled WGS sequence"/>
</dbReference>
<dbReference type="Gene3D" id="3.30.460.10">
    <property type="entry name" value="Beta Polymerase, domain 2"/>
    <property type="match status" value="1"/>
</dbReference>
<dbReference type="InterPro" id="IPR041633">
    <property type="entry name" value="Polbeta"/>
</dbReference>
<name>A0ABP8FQ72_9BACT</name>
<sequence>MSTQETLYSIKSTVHSFLPDARVFLFGSRSSGTQQADSDYDLLVVTQEAYAPREKMNWESKIRKALVWSLHAPFDVILQSKHEVDRYRNSKGYITYYALKDAVEL</sequence>
<gene>
    <name evidence="2" type="ORF">GCM10023143_16260</name>
</gene>
<dbReference type="PANTHER" id="PTHR37030:SF1">
    <property type="entry name" value="NUCLEOTIDYLTRANSFERASE"/>
    <property type="match status" value="1"/>
</dbReference>
<dbReference type="InterPro" id="IPR043519">
    <property type="entry name" value="NT_sf"/>
</dbReference>
<feature type="domain" description="Polymerase beta nucleotidyltransferase" evidence="1">
    <location>
        <begin position="22"/>
        <end position="79"/>
    </location>
</feature>
<keyword evidence="3" id="KW-1185">Reference proteome</keyword>
<accession>A0ABP8FQ72</accession>
<protein>
    <submittedName>
        <fullName evidence="2">Nucleotidyltransferase domain-containing protein</fullName>
    </submittedName>
</protein>
<evidence type="ECO:0000313" key="3">
    <source>
        <dbReference type="Proteomes" id="UP001501207"/>
    </source>
</evidence>
<reference evidence="3" key="1">
    <citation type="journal article" date="2019" name="Int. J. Syst. Evol. Microbiol.">
        <title>The Global Catalogue of Microorganisms (GCM) 10K type strain sequencing project: providing services to taxonomists for standard genome sequencing and annotation.</title>
        <authorList>
            <consortium name="The Broad Institute Genomics Platform"/>
            <consortium name="The Broad Institute Genome Sequencing Center for Infectious Disease"/>
            <person name="Wu L."/>
            <person name="Ma J."/>
        </authorList>
    </citation>
    <scope>NUCLEOTIDE SEQUENCE [LARGE SCALE GENOMIC DNA]</scope>
    <source>
        <strain evidence="3">JCM 17664</strain>
    </source>
</reference>